<accession>A0ABC8BS28</accession>
<protein>
    <submittedName>
        <fullName evidence="2">Uncharacterized protein</fullName>
    </submittedName>
</protein>
<feature type="compositionally biased region" description="Basic and acidic residues" evidence="1">
    <location>
        <begin position="1"/>
        <end position="12"/>
    </location>
</feature>
<reference evidence="2 3" key="1">
    <citation type="submission" date="2017-04" db="EMBL/GenBank/DDBJ databases">
        <title>The complete genome sequence of Streptomyces albolongus YIM 101047, the producer of novel bafilomycins and novel odoriferous sesquiterpenoids.</title>
        <authorList>
            <person name="Yin M."/>
            <person name="Jiang Y."/>
        </authorList>
    </citation>
    <scope>NUCLEOTIDE SEQUENCE [LARGE SCALE GENOMIC DNA]</scope>
    <source>
        <strain evidence="2 3">YIM 101047</strain>
    </source>
</reference>
<name>A0ABC8BS28_9ACTN</name>
<evidence type="ECO:0000256" key="1">
    <source>
        <dbReference type="SAM" id="MobiDB-lite"/>
    </source>
</evidence>
<dbReference type="EMBL" id="CP020563">
    <property type="protein sequence ID" value="ARF73157.1"/>
    <property type="molecule type" value="Genomic_DNA"/>
</dbReference>
<dbReference type="KEGG" id="kab:B7C62_13425"/>
<keyword evidence="3" id="KW-1185">Reference proteome</keyword>
<evidence type="ECO:0000313" key="2">
    <source>
        <dbReference type="EMBL" id="ARF73157.1"/>
    </source>
</evidence>
<feature type="region of interest" description="Disordered" evidence="1">
    <location>
        <begin position="1"/>
        <end position="104"/>
    </location>
</feature>
<organism evidence="2 3">
    <name type="scientific">Kitasatospora albolonga</name>
    <dbReference type="NCBI Taxonomy" id="68173"/>
    <lineage>
        <taxon>Bacteria</taxon>
        <taxon>Bacillati</taxon>
        <taxon>Actinomycetota</taxon>
        <taxon>Actinomycetes</taxon>
        <taxon>Kitasatosporales</taxon>
        <taxon>Streptomycetaceae</taxon>
        <taxon>Kitasatospora</taxon>
    </lineage>
</organism>
<feature type="compositionally biased region" description="Basic and acidic residues" evidence="1">
    <location>
        <begin position="36"/>
        <end position="50"/>
    </location>
</feature>
<feature type="compositionally biased region" description="Gly residues" evidence="1">
    <location>
        <begin position="79"/>
        <end position="89"/>
    </location>
</feature>
<gene>
    <name evidence="2" type="ORF">B7C62_13425</name>
</gene>
<proteinExistence type="predicted"/>
<dbReference type="Proteomes" id="UP000192251">
    <property type="component" value="Chromosome"/>
</dbReference>
<dbReference type="AlphaFoldDB" id="A0ABC8BS28"/>
<evidence type="ECO:0000313" key="3">
    <source>
        <dbReference type="Proteomes" id="UP000192251"/>
    </source>
</evidence>
<sequence>MGGPRHPGERAPRPGRGTAGVGVRRPDRHVRGTRTGRGDSRTALPRRTDDGGVPGRCVRVPPDPALPLAQYGDDVRGPAGTGGRPGGDGPPRTGPAGLGHRPRP</sequence>